<keyword evidence="3" id="KW-1185">Reference proteome</keyword>
<evidence type="ECO:0000313" key="3">
    <source>
        <dbReference type="Proteomes" id="UP000516160"/>
    </source>
</evidence>
<keyword evidence="1" id="KW-1133">Transmembrane helix</keyword>
<feature type="transmembrane region" description="Helical" evidence="1">
    <location>
        <begin position="35"/>
        <end position="58"/>
    </location>
</feature>
<dbReference type="RefSeq" id="WP_213165320.1">
    <property type="nucleotide sequence ID" value="NZ_CP058559.1"/>
</dbReference>
<keyword evidence="1" id="KW-0472">Membrane</keyword>
<name>A0A7G9W8E4_ALKCA</name>
<dbReference type="EMBL" id="CP058559">
    <property type="protein sequence ID" value="QNO14956.1"/>
    <property type="molecule type" value="Genomic_DNA"/>
</dbReference>
<protein>
    <submittedName>
        <fullName evidence="2">Uncharacterized protein</fullName>
    </submittedName>
</protein>
<evidence type="ECO:0000256" key="1">
    <source>
        <dbReference type="SAM" id="Phobius"/>
    </source>
</evidence>
<evidence type="ECO:0000313" key="2">
    <source>
        <dbReference type="EMBL" id="QNO14956.1"/>
    </source>
</evidence>
<accession>A0A7G9W8E4</accession>
<dbReference type="KEGG" id="acae:HYG86_09295"/>
<gene>
    <name evidence="2" type="ORF">HYG86_09295</name>
</gene>
<proteinExistence type="predicted"/>
<dbReference type="Proteomes" id="UP000516160">
    <property type="component" value="Chromosome"/>
</dbReference>
<organism evidence="2 3">
    <name type="scientific">Alkalicella caledoniensis</name>
    <dbReference type="NCBI Taxonomy" id="2731377"/>
    <lineage>
        <taxon>Bacteria</taxon>
        <taxon>Bacillati</taxon>
        <taxon>Bacillota</taxon>
        <taxon>Clostridia</taxon>
        <taxon>Eubacteriales</taxon>
        <taxon>Proteinivoracaceae</taxon>
        <taxon>Alkalicella</taxon>
    </lineage>
</organism>
<keyword evidence="1" id="KW-0812">Transmembrane</keyword>
<sequence length="65" mass="7232">MSELKDVAGVGILSKKRKYADPKLEAERLRIRSNFIFMVCSLSASLISVIVSIVVLILRLQGKNL</sequence>
<dbReference type="AlphaFoldDB" id="A0A7G9W8E4"/>
<reference evidence="2 3" key="1">
    <citation type="submission" date="2020-07" db="EMBL/GenBank/DDBJ databases">
        <title>Alkalicella. sp. LB2 genome.</title>
        <authorList>
            <person name="Postec A."/>
            <person name="Quemeneur M."/>
        </authorList>
    </citation>
    <scope>NUCLEOTIDE SEQUENCE [LARGE SCALE GENOMIC DNA]</scope>
    <source>
        <strain evidence="2 3">LB2</strain>
    </source>
</reference>